<protein>
    <submittedName>
        <fullName evidence="3">Peptidoglycan DD-metalloendopeptidase family protein</fullName>
    </submittedName>
</protein>
<dbReference type="Gene3D" id="2.70.70.10">
    <property type="entry name" value="Glucose Permease (Domain IIA)"/>
    <property type="match status" value="1"/>
</dbReference>
<evidence type="ECO:0000259" key="2">
    <source>
        <dbReference type="Pfam" id="PF18421"/>
    </source>
</evidence>
<dbReference type="SUPFAM" id="SSF51261">
    <property type="entry name" value="Duplicated hybrid motif"/>
    <property type="match status" value="1"/>
</dbReference>
<evidence type="ECO:0000259" key="1">
    <source>
        <dbReference type="Pfam" id="PF01551"/>
    </source>
</evidence>
<dbReference type="Pfam" id="PF18421">
    <property type="entry name" value="Peptidase_M23_N"/>
    <property type="match status" value="1"/>
</dbReference>
<dbReference type="InterPro" id="IPR050570">
    <property type="entry name" value="Cell_wall_metabolism_enzyme"/>
</dbReference>
<dbReference type="Pfam" id="PF01551">
    <property type="entry name" value="Peptidase_M23"/>
    <property type="match status" value="1"/>
</dbReference>
<organism evidence="3 4">
    <name type="scientific">Candidatus Propionivibrio dominans</name>
    <dbReference type="NCBI Taxonomy" id="2954373"/>
    <lineage>
        <taxon>Bacteria</taxon>
        <taxon>Pseudomonadati</taxon>
        <taxon>Pseudomonadota</taxon>
        <taxon>Betaproteobacteria</taxon>
        <taxon>Rhodocyclales</taxon>
        <taxon>Rhodocyclaceae</taxon>
        <taxon>Propionivibrio</taxon>
    </lineage>
</organism>
<evidence type="ECO:0000313" key="4">
    <source>
        <dbReference type="Proteomes" id="UP000886602"/>
    </source>
</evidence>
<accession>A0A9D7IAL6</accession>
<comment type="caution">
    <text evidence="3">The sequence shown here is derived from an EMBL/GenBank/DDBJ whole genome shotgun (WGS) entry which is preliminary data.</text>
</comment>
<dbReference type="PANTHER" id="PTHR21666">
    <property type="entry name" value="PEPTIDASE-RELATED"/>
    <property type="match status" value="1"/>
</dbReference>
<evidence type="ECO:0000313" key="3">
    <source>
        <dbReference type="EMBL" id="MBK7425313.1"/>
    </source>
</evidence>
<sequence>MICFAWITSRRLAAALLFLALPGIVLALPRASSVPGGIALIRLGAVSGSASPSPPRAWFGEQRVLVTSEDGQWVALLGLALDLPPGSHQLRVNVGGEEKILPFVVSAKNYPEQRITLKDSSKVNLSPADEARAVSEIAIIQELKRHWRDADDIGINFLLPAEGRLASRFGLRRIFNGEPRSPHSGLDVAVPRGTPIKASAQGRVLAVDDYFFNGNTVFVDHGNGLISMYCHLDRIDVQAGDAVARGQRIGLSGMTGRASGPHLHWSVVLNGVMVDPELFIAASRRLR</sequence>
<dbReference type="AlphaFoldDB" id="A0A9D7IAL6"/>
<dbReference type="InterPro" id="IPR011055">
    <property type="entry name" value="Dup_hybrid_motif"/>
</dbReference>
<proteinExistence type="predicted"/>
<dbReference type="Gene3D" id="2.60.40.1590">
    <property type="entry name" value="Peptidoglycan hydrolase domains"/>
    <property type="match status" value="1"/>
</dbReference>
<dbReference type="GO" id="GO:0004222">
    <property type="term" value="F:metalloendopeptidase activity"/>
    <property type="evidence" value="ECO:0007669"/>
    <property type="project" value="TreeGrafter"/>
</dbReference>
<dbReference type="PANTHER" id="PTHR21666:SF285">
    <property type="entry name" value="M23 FAMILY METALLOPEPTIDASE"/>
    <property type="match status" value="1"/>
</dbReference>
<dbReference type="EMBL" id="JADJNC010000067">
    <property type="protein sequence ID" value="MBK7425313.1"/>
    <property type="molecule type" value="Genomic_DNA"/>
</dbReference>
<dbReference type="Proteomes" id="UP000886602">
    <property type="component" value="Unassembled WGS sequence"/>
</dbReference>
<feature type="domain" description="Peptidase family M23 N-terminal" evidence="2">
    <location>
        <begin position="33"/>
        <end position="108"/>
    </location>
</feature>
<gene>
    <name evidence="3" type="ORF">IPJ48_20795</name>
</gene>
<dbReference type="InterPro" id="IPR040487">
    <property type="entry name" value="Peptidase_M23_N"/>
</dbReference>
<dbReference type="CDD" id="cd12797">
    <property type="entry name" value="M23_peptidase"/>
    <property type="match status" value="1"/>
</dbReference>
<dbReference type="InterPro" id="IPR016047">
    <property type="entry name" value="M23ase_b-sheet_dom"/>
</dbReference>
<feature type="domain" description="M23ase beta-sheet core" evidence="1">
    <location>
        <begin position="182"/>
        <end position="276"/>
    </location>
</feature>
<reference evidence="3" key="1">
    <citation type="submission" date="2020-10" db="EMBL/GenBank/DDBJ databases">
        <title>Connecting structure to function with the recovery of over 1000 high-quality activated sludge metagenome-assembled genomes encoding full-length rRNA genes using long-read sequencing.</title>
        <authorList>
            <person name="Singleton C.M."/>
            <person name="Petriglieri F."/>
            <person name="Kristensen J.M."/>
            <person name="Kirkegaard R.H."/>
            <person name="Michaelsen T.Y."/>
            <person name="Andersen M.H."/>
            <person name="Karst S.M."/>
            <person name="Dueholm M.S."/>
            <person name="Nielsen P.H."/>
            <person name="Albertsen M."/>
        </authorList>
    </citation>
    <scope>NUCLEOTIDE SEQUENCE</scope>
    <source>
        <strain evidence="3">EsbW_18-Q3-R4-48_MAXAC.044</strain>
    </source>
</reference>
<name>A0A9D7IAL6_9RHOO</name>
<dbReference type="FunFam" id="2.70.70.10:FF:000019">
    <property type="entry name" value="M23 family peptidase"/>
    <property type="match status" value="1"/>
</dbReference>